<dbReference type="EMBL" id="JAGEOJ010000001">
    <property type="protein sequence ID" value="MBO2446162.1"/>
    <property type="molecule type" value="Genomic_DNA"/>
</dbReference>
<dbReference type="RefSeq" id="WP_208253725.1">
    <property type="nucleotide sequence ID" value="NZ_JAGEOJ010000001.1"/>
</dbReference>
<keyword evidence="2" id="KW-1185">Reference proteome</keyword>
<evidence type="ECO:0000313" key="1">
    <source>
        <dbReference type="EMBL" id="MBO2446162.1"/>
    </source>
</evidence>
<comment type="caution">
    <text evidence="1">The sequence shown here is derived from an EMBL/GenBank/DDBJ whole genome shotgun (WGS) entry which is preliminary data.</text>
</comment>
<evidence type="ECO:0000313" key="2">
    <source>
        <dbReference type="Proteomes" id="UP000669179"/>
    </source>
</evidence>
<reference evidence="1" key="1">
    <citation type="submission" date="2021-03" db="EMBL/GenBank/DDBJ databases">
        <authorList>
            <person name="Kanchanasin P."/>
            <person name="Saeng-In P."/>
            <person name="Phongsopitanun W."/>
            <person name="Yuki M."/>
            <person name="Kudo T."/>
            <person name="Ohkuma M."/>
            <person name="Tanasupawat S."/>
        </authorList>
    </citation>
    <scope>NUCLEOTIDE SEQUENCE</scope>
    <source>
        <strain evidence="1">GKU 128</strain>
    </source>
</reference>
<dbReference type="Proteomes" id="UP000669179">
    <property type="component" value="Unassembled WGS sequence"/>
</dbReference>
<name>A0A939P6Z7_9ACTN</name>
<proteinExistence type="predicted"/>
<dbReference type="Gene3D" id="2.50.20.10">
    <property type="entry name" value="Lipoprotein localisation LolA/LolB/LppX"/>
    <property type="match status" value="1"/>
</dbReference>
<dbReference type="AlphaFoldDB" id="A0A939P6Z7"/>
<sequence length="371" mass="39358">MSVVRGEARRRWLIVAALVAVLCSIPFVVAAYPVSAQSPDPARLRQQILASASRPYEGLVESRGSLGLPDLPGLDDSTSLLSGTSRMRAWYASSQRWRVALMTPTGERDLLQSPGRLAIWDYERELLTRVDGITAIRLPYAADLMPPDLARRLLKPTSLTDHLTALSARRVAGRDVPGLRLEPGDQDTTIGRVDVWADPKTGVPVEIQVTARGGARPALATRFLDLKLATPADAAVAPKPAPGVAAATIEAPDLLSRLASRTNARLPDSLAGRHALASTSDDVASVRGYSGGLASFAATPLPGRYGRRVFEAARTAGAGTLKIEGGEALAIQTPLLTAVLARGTSEDDRMFLLAGAVRAEVLRTAAQELIS</sequence>
<protein>
    <submittedName>
        <fullName evidence="1">Uncharacterized protein</fullName>
    </submittedName>
</protein>
<organism evidence="1 2">
    <name type="scientific">Actinomadura barringtoniae</name>
    <dbReference type="NCBI Taxonomy" id="1427535"/>
    <lineage>
        <taxon>Bacteria</taxon>
        <taxon>Bacillati</taxon>
        <taxon>Actinomycetota</taxon>
        <taxon>Actinomycetes</taxon>
        <taxon>Streptosporangiales</taxon>
        <taxon>Thermomonosporaceae</taxon>
        <taxon>Actinomadura</taxon>
    </lineage>
</organism>
<gene>
    <name evidence="1" type="ORF">J4573_03610</name>
</gene>
<accession>A0A939P6Z7</accession>